<dbReference type="SUPFAM" id="SSF52540">
    <property type="entry name" value="P-loop containing nucleoside triphosphate hydrolases"/>
    <property type="match status" value="1"/>
</dbReference>
<dbReference type="PROSITE" id="PS50893">
    <property type="entry name" value="ABC_TRANSPORTER_2"/>
    <property type="match status" value="1"/>
</dbReference>
<dbReference type="GO" id="GO:0016887">
    <property type="term" value="F:ATP hydrolysis activity"/>
    <property type="evidence" value="ECO:0007669"/>
    <property type="project" value="InterPro"/>
</dbReference>
<keyword evidence="12" id="KW-0732">Signal</keyword>
<feature type="domain" description="ABC transporter" evidence="13">
    <location>
        <begin position="472"/>
        <end position="707"/>
    </location>
</feature>
<protein>
    <submittedName>
        <fullName evidence="15">Antigen peptide transporter 2-like</fullName>
    </submittedName>
</protein>
<gene>
    <name evidence="15" type="primary">tap2t</name>
</gene>
<dbReference type="Proteomes" id="UP000472271">
    <property type="component" value="Chromosome 19"/>
</dbReference>
<evidence type="ECO:0000256" key="12">
    <source>
        <dbReference type="SAM" id="SignalP"/>
    </source>
</evidence>
<comment type="subcellular location">
    <subcellularLocation>
        <location evidence="1">Endomembrane system</location>
        <topology evidence="1">Multi-pass membrane protein</topology>
    </subcellularLocation>
</comment>
<dbReference type="OrthoDB" id="6500128at2759"/>
<dbReference type="InterPro" id="IPR003593">
    <property type="entry name" value="AAA+_ATPase"/>
</dbReference>
<keyword evidence="7" id="KW-0571">Peptide transport</keyword>
<evidence type="ECO:0000259" key="13">
    <source>
        <dbReference type="PROSITE" id="PS50893"/>
    </source>
</evidence>
<name>A0A672Y928_9TELE</name>
<dbReference type="Pfam" id="PF00664">
    <property type="entry name" value="ABC_membrane"/>
    <property type="match status" value="1"/>
</dbReference>
<dbReference type="InterPro" id="IPR003439">
    <property type="entry name" value="ABC_transporter-like_ATP-bd"/>
</dbReference>
<dbReference type="InterPro" id="IPR039421">
    <property type="entry name" value="Type_1_exporter"/>
</dbReference>
<evidence type="ECO:0000256" key="2">
    <source>
        <dbReference type="ARBA" id="ARBA00006493"/>
    </source>
</evidence>
<keyword evidence="5" id="KW-0547">Nucleotide-binding</keyword>
<evidence type="ECO:0000256" key="11">
    <source>
        <dbReference type="SAM" id="Phobius"/>
    </source>
</evidence>
<evidence type="ECO:0000256" key="9">
    <source>
        <dbReference type="ARBA" id="ARBA00022989"/>
    </source>
</evidence>
<evidence type="ECO:0000313" key="15">
    <source>
        <dbReference type="Ensembl" id="ENSSORP00005003313.1"/>
    </source>
</evidence>
<feature type="transmembrane region" description="Helical" evidence="11">
    <location>
        <begin position="153"/>
        <end position="173"/>
    </location>
</feature>
<dbReference type="GO" id="GO:0016020">
    <property type="term" value="C:membrane"/>
    <property type="evidence" value="ECO:0007669"/>
    <property type="project" value="InterPro"/>
</dbReference>
<keyword evidence="4 11" id="KW-0812">Transmembrane</keyword>
<keyword evidence="9 11" id="KW-1133">Transmembrane helix</keyword>
<dbReference type="Gene3D" id="3.40.50.300">
    <property type="entry name" value="P-loop containing nucleotide triphosphate hydrolases"/>
    <property type="match status" value="1"/>
</dbReference>
<dbReference type="SUPFAM" id="SSF90123">
    <property type="entry name" value="ABC transporter transmembrane region"/>
    <property type="match status" value="1"/>
</dbReference>
<feature type="transmembrane region" description="Helical" evidence="11">
    <location>
        <begin position="283"/>
        <end position="310"/>
    </location>
</feature>
<reference evidence="15" key="2">
    <citation type="submission" date="2025-08" db="UniProtKB">
        <authorList>
            <consortium name="Ensembl"/>
        </authorList>
    </citation>
    <scope>IDENTIFICATION</scope>
</reference>
<evidence type="ECO:0000256" key="1">
    <source>
        <dbReference type="ARBA" id="ARBA00004127"/>
    </source>
</evidence>
<feature type="signal peptide" evidence="12">
    <location>
        <begin position="1"/>
        <end position="21"/>
    </location>
</feature>
<keyword evidence="8" id="KW-1278">Translocase</keyword>
<evidence type="ECO:0000259" key="14">
    <source>
        <dbReference type="PROSITE" id="PS50929"/>
    </source>
</evidence>
<dbReference type="FunFam" id="3.40.50.300:FF:000140">
    <property type="entry name" value="Lipid A export ATP-binding/permease protein MsbA"/>
    <property type="match status" value="1"/>
</dbReference>
<feature type="chain" id="PRO_5025342757" evidence="12">
    <location>
        <begin position="22"/>
        <end position="711"/>
    </location>
</feature>
<dbReference type="GO" id="GO:0005524">
    <property type="term" value="F:ATP binding"/>
    <property type="evidence" value="ECO:0007669"/>
    <property type="project" value="UniProtKB-KW"/>
</dbReference>
<dbReference type="PROSITE" id="PS50929">
    <property type="entry name" value="ABC_TM1F"/>
    <property type="match status" value="1"/>
</dbReference>
<accession>A0A672Y928</accession>
<keyword evidence="16" id="KW-1185">Reference proteome</keyword>
<dbReference type="PANTHER" id="PTHR43394">
    <property type="entry name" value="ATP-DEPENDENT PERMEASE MDL1, MITOCHONDRIAL"/>
    <property type="match status" value="1"/>
</dbReference>
<comment type="similarity">
    <text evidence="2">Belongs to the ABC transporter superfamily. ABCB family. MHC peptide exporter (TC 3.A.1.209) subfamily.</text>
</comment>
<dbReference type="AlphaFoldDB" id="A0A672Y928"/>
<evidence type="ECO:0000256" key="8">
    <source>
        <dbReference type="ARBA" id="ARBA00022967"/>
    </source>
</evidence>
<dbReference type="Gene3D" id="1.20.1560.10">
    <property type="entry name" value="ABC transporter type 1, transmembrane domain"/>
    <property type="match status" value="1"/>
</dbReference>
<feature type="domain" description="ABC transmembrane type-1" evidence="14">
    <location>
        <begin position="159"/>
        <end position="439"/>
    </location>
</feature>
<dbReference type="Pfam" id="PF00005">
    <property type="entry name" value="ABC_tran"/>
    <property type="match status" value="1"/>
</dbReference>
<reference evidence="15" key="3">
    <citation type="submission" date="2025-09" db="UniProtKB">
        <authorList>
            <consortium name="Ensembl"/>
        </authorList>
    </citation>
    <scope>IDENTIFICATION</scope>
</reference>
<dbReference type="GO" id="GO:0012505">
    <property type="term" value="C:endomembrane system"/>
    <property type="evidence" value="ECO:0007669"/>
    <property type="project" value="UniProtKB-SubCell"/>
</dbReference>
<evidence type="ECO:0000256" key="7">
    <source>
        <dbReference type="ARBA" id="ARBA00022856"/>
    </source>
</evidence>
<keyword evidence="7" id="KW-0653">Protein transport</keyword>
<keyword evidence="10 11" id="KW-0472">Membrane</keyword>
<dbReference type="InParanoid" id="A0A672Y928"/>
<sequence length="711" mass="79902">MEKVTACALLILFFDMVLSLAQWTGLVLLRCYSCGGLAGIWVLGVLKWASLRGFTSALTDGKPQPVLSRLIALLCLLTPVLESGRTLMARPSEFYIGPSPNLSMLPLSTLSSSLACVVWEKGLCAEGKMRKGPNKVAAKPLLMRLLRFFKPDTLYLVSAFSFLILGVMCDTFIPFYQGKVIDMLREQMFQSSFYLALGQLTLVSFGSAMFSGLRGGLFMCTLARLNKRFKHLLFYAFLQQEVYFFEENNPGHLSARLHSDVDRMGRTVALNANVLVRSIVKTFLMLTVMLNLSWELTLLTFIEMPLLALIQNKYMTINTVLKEQIQDCHAQNKHLAFQTISGIHTVRSFKGEEVEQRRYKKALEELCTITKRSRLYSITYTFIRRVVSLGIKIFILIQARTLIKSGQLTIGSLVTFLLYQKPMSYNLREIMYGYGDTMSTVGIISKVFSYLDRIPKIKKEGNLAPEKLEGRIVFQNVTFTYPSASADKPALKSVSMKLQPGKMTALVGPNGSGKTSCVNLLKRLYEPQEGQILLDGEPLQSYKHKYLHQKMASVSQNPVLFSGSLRYNIEYGLRDCNFEKVKEMANNLNAQAFISHLEDEYDSDVGEAGGKLAVGLRQWIAILRALARDPQIIILDEATSKLDITAQHAVLPEILKAGRTVLVVAHQLATVEQADHIIFLEKGEVVEEGTHAELMAKEGRYYRLKEELFTT</sequence>
<evidence type="ECO:0000256" key="6">
    <source>
        <dbReference type="ARBA" id="ARBA00022840"/>
    </source>
</evidence>
<evidence type="ECO:0000256" key="10">
    <source>
        <dbReference type="ARBA" id="ARBA00023136"/>
    </source>
</evidence>
<dbReference type="PANTHER" id="PTHR43394:SF14">
    <property type="entry name" value="TRANSPORTER 2, ATP BINDING CASSETTE SUBFAMILY B"/>
    <property type="match status" value="1"/>
</dbReference>
<evidence type="ECO:0000313" key="16">
    <source>
        <dbReference type="Proteomes" id="UP000472271"/>
    </source>
</evidence>
<dbReference type="GO" id="GO:0015421">
    <property type="term" value="F:ABC-type oligopeptide transporter activity"/>
    <property type="evidence" value="ECO:0007669"/>
    <property type="project" value="TreeGrafter"/>
</dbReference>
<feature type="transmembrane region" description="Helical" evidence="11">
    <location>
        <begin position="193"/>
        <end position="220"/>
    </location>
</feature>
<dbReference type="InterPro" id="IPR036640">
    <property type="entry name" value="ABC1_TM_sf"/>
</dbReference>
<dbReference type="InterPro" id="IPR011527">
    <property type="entry name" value="ABC1_TM_dom"/>
</dbReference>
<dbReference type="FunCoup" id="A0A672Y928">
    <property type="interactions" value="97"/>
</dbReference>
<evidence type="ECO:0000256" key="5">
    <source>
        <dbReference type="ARBA" id="ARBA00022741"/>
    </source>
</evidence>
<evidence type="ECO:0000256" key="3">
    <source>
        <dbReference type="ARBA" id="ARBA00022448"/>
    </source>
</evidence>
<keyword evidence="3" id="KW-0813">Transport</keyword>
<evidence type="ECO:0000256" key="4">
    <source>
        <dbReference type="ARBA" id="ARBA00022692"/>
    </source>
</evidence>
<dbReference type="InterPro" id="IPR027417">
    <property type="entry name" value="P-loop_NTPase"/>
</dbReference>
<keyword evidence="6" id="KW-0067">ATP-binding</keyword>
<reference evidence="15" key="1">
    <citation type="submission" date="2019-06" db="EMBL/GenBank/DDBJ databases">
        <authorList>
            <consortium name="Wellcome Sanger Institute Data Sharing"/>
        </authorList>
    </citation>
    <scope>NUCLEOTIDE SEQUENCE [LARGE SCALE GENOMIC DNA]</scope>
</reference>
<organism evidence="15 16">
    <name type="scientific">Sphaeramia orbicularis</name>
    <name type="common">orbiculate cardinalfish</name>
    <dbReference type="NCBI Taxonomy" id="375764"/>
    <lineage>
        <taxon>Eukaryota</taxon>
        <taxon>Metazoa</taxon>
        <taxon>Chordata</taxon>
        <taxon>Craniata</taxon>
        <taxon>Vertebrata</taxon>
        <taxon>Euteleostomi</taxon>
        <taxon>Actinopterygii</taxon>
        <taxon>Neopterygii</taxon>
        <taxon>Teleostei</taxon>
        <taxon>Neoteleostei</taxon>
        <taxon>Acanthomorphata</taxon>
        <taxon>Gobiaria</taxon>
        <taxon>Kurtiformes</taxon>
        <taxon>Apogonoidei</taxon>
        <taxon>Apogonidae</taxon>
        <taxon>Apogoninae</taxon>
        <taxon>Sphaeramia</taxon>
    </lineage>
</organism>
<dbReference type="SMART" id="SM00382">
    <property type="entry name" value="AAA"/>
    <property type="match status" value="1"/>
</dbReference>
<proteinExistence type="inferred from homology"/>
<dbReference type="Ensembl" id="ENSSORT00005003412.1">
    <property type="protein sequence ID" value="ENSSORP00005003313.1"/>
    <property type="gene ID" value="ENSSORG00005002017.1"/>
</dbReference>